<sequence>MFGIDFEGSDEIEGLQAILKRIASNDESGKLTHKEIRAYARCMLPIVSYITGNREIQLLMAALSASGLPHYDRSFIASKILKLLEEIIKLKKEQSSNPNNF</sequence>
<name>A0A1Z4GDW9_9CYAN</name>
<reference evidence="1 2" key="1">
    <citation type="submission" date="2017-06" db="EMBL/GenBank/DDBJ databases">
        <title>Genome sequencing of cyanobaciteial culture collection at National Institute for Environmental Studies (NIES).</title>
        <authorList>
            <person name="Hirose Y."/>
            <person name="Shimura Y."/>
            <person name="Fujisawa T."/>
            <person name="Nakamura Y."/>
            <person name="Kawachi M."/>
        </authorList>
    </citation>
    <scope>NUCLEOTIDE SEQUENCE [LARGE SCALE GENOMIC DNA]</scope>
    <source>
        <strain evidence="1 2">NIES-21</strain>
    </source>
</reference>
<gene>
    <name evidence="1" type="ORF">NIES21_15420</name>
</gene>
<proteinExistence type="predicted"/>
<dbReference type="AlphaFoldDB" id="A0A1Z4GDW9"/>
<dbReference type="OrthoDB" id="490188at2"/>
<keyword evidence="2" id="KW-1185">Reference proteome</keyword>
<accession>A0A1Z4GDW9</accession>
<dbReference type="EMBL" id="AP018174">
    <property type="protein sequence ID" value="BAY15723.1"/>
    <property type="molecule type" value="Genomic_DNA"/>
</dbReference>
<protein>
    <submittedName>
        <fullName evidence="1">Uncharacterized protein</fullName>
    </submittedName>
</protein>
<evidence type="ECO:0000313" key="1">
    <source>
        <dbReference type="EMBL" id="BAY15723.1"/>
    </source>
</evidence>
<evidence type="ECO:0000313" key="2">
    <source>
        <dbReference type="Proteomes" id="UP000218287"/>
    </source>
</evidence>
<organism evidence="1 2">
    <name type="scientific">Anabaenopsis circularis NIES-21</name>
    <dbReference type="NCBI Taxonomy" id="1085406"/>
    <lineage>
        <taxon>Bacteria</taxon>
        <taxon>Bacillati</taxon>
        <taxon>Cyanobacteriota</taxon>
        <taxon>Cyanophyceae</taxon>
        <taxon>Nostocales</taxon>
        <taxon>Nodulariaceae</taxon>
        <taxon>Anabaenopsis</taxon>
    </lineage>
</organism>
<dbReference type="Proteomes" id="UP000218287">
    <property type="component" value="Chromosome"/>
</dbReference>